<protein>
    <submittedName>
        <fullName evidence="2">Lanosterol 14-alpha demethylase domain protein</fullName>
        <ecNumber evidence="2">1.14.13.70</ecNumber>
    </submittedName>
</protein>
<dbReference type="InterPro" id="IPR036396">
    <property type="entry name" value="Cyt_P450_sf"/>
</dbReference>
<accession>X7ZU09</accession>
<dbReference type="EC" id="1.14.13.70" evidence="2"/>
<dbReference type="GO" id="GO:0020037">
    <property type="term" value="F:heme binding"/>
    <property type="evidence" value="ECO:0007669"/>
    <property type="project" value="InterPro"/>
</dbReference>
<dbReference type="GO" id="GO:0032259">
    <property type="term" value="P:methylation"/>
    <property type="evidence" value="ECO:0007669"/>
    <property type="project" value="UniProtKB-KW"/>
</dbReference>
<dbReference type="GO" id="GO:0008168">
    <property type="term" value="F:methyltransferase activity"/>
    <property type="evidence" value="ECO:0007669"/>
    <property type="project" value="UniProtKB-KW"/>
</dbReference>
<reference evidence="2" key="1">
    <citation type="submission" date="2014-01" db="EMBL/GenBank/DDBJ databases">
        <authorList>
            <person name="Brown-Elliot B."/>
            <person name="Wallace R."/>
            <person name="Lenaerts A."/>
            <person name="Ordway D."/>
            <person name="DeGroote M.A."/>
            <person name="Parker T."/>
            <person name="Sizemore C."/>
            <person name="Tallon L.J."/>
            <person name="Sadzewicz L.K."/>
            <person name="Sengamalay N."/>
            <person name="Fraser C.M."/>
            <person name="Hine E."/>
            <person name="Shefchek K.A."/>
            <person name="Das S.P."/>
            <person name="Tettelin H."/>
        </authorList>
    </citation>
    <scope>NUCLEOTIDE SEQUENCE [LARGE SCALE GENOMIC DNA]</scope>
    <source>
        <strain evidence="2">4042</strain>
    </source>
</reference>
<keyword evidence="2" id="KW-0560">Oxidoreductase</keyword>
<name>X7ZU09_MYCXE</name>
<sequence>MTSQGLKEVPRVSGGHEEHGHLEEFRTDPIALMKRVRDECGDVGWFQLAGKQVVLLSGAEANEFFFRASDDDLDQAEAYPFMTPIFGKGVVFDASPSGARRCCTTRRCAASR</sequence>
<proteinExistence type="predicted"/>
<evidence type="ECO:0000256" key="1">
    <source>
        <dbReference type="SAM" id="MobiDB-lite"/>
    </source>
</evidence>
<feature type="region of interest" description="Disordered" evidence="1">
    <location>
        <begin position="1"/>
        <end position="24"/>
    </location>
</feature>
<keyword evidence="2" id="KW-0808">Transferase</keyword>
<feature type="compositionally biased region" description="Basic and acidic residues" evidence="1">
    <location>
        <begin position="8"/>
        <end position="24"/>
    </location>
</feature>
<dbReference type="PATRIC" id="fig|1299334.3.peg.7308"/>
<dbReference type="EMBL" id="JAOB01000069">
    <property type="protein sequence ID" value="EUA23122.1"/>
    <property type="molecule type" value="Genomic_DNA"/>
</dbReference>
<dbReference type="GO" id="GO:0016705">
    <property type="term" value="F:oxidoreductase activity, acting on paired donors, with incorporation or reduction of molecular oxygen"/>
    <property type="evidence" value="ECO:0007669"/>
    <property type="project" value="InterPro"/>
</dbReference>
<dbReference type="AlphaFoldDB" id="X7ZU09"/>
<comment type="caution">
    <text evidence="2">The sequence shown here is derived from an EMBL/GenBank/DDBJ whole genome shotgun (WGS) entry which is preliminary data.</text>
</comment>
<dbReference type="SUPFAM" id="SSF48264">
    <property type="entry name" value="Cytochrome P450"/>
    <property type="match status" value="1"/>
</dbReference>
<dbReference type="Gene3D" id="1.10.630.10">
    <property type="entry name" value="Cytochrome P450"/>
    <property type="match status" value="1"/>
</dbReference>
<evidence type="ECO:0000313" key="2">
    <source>
        <dbReference type="EMBL" id="EUA23122.1"/>
    </source>
</evidence>
<organism evidence="2">
    <name type="scientific">Mycobacterium xenopi 4042</name>
    <dbReference type="NCBI Taxonomy" id="1299334"/>
    <lineage>
        <taxon>Bacteria</taxon>
        <taxon>Bacillati</taxon>
        <taxon>Actinomycetota</taxon>
        <taxon>Actinomycetes</taxon>
        <taxon>Mycobacteriales</taxon>
        <taxon>Mycobacteriaceae</taxon>
        <taxon>Mycobacterium</taxon>
    </lineage>
</organism>
<dbReference type="GO" id="GO:0004497">
    <property type="term" value="F:monooxygenase activity"/>
    <property type="evidence" value="ECO:0007669"/>
    <property type="project" value="InterPro"/>
</dbReference>
<dbReference type="GO" id="GO:0005506">
    <property type="term" value="F:iron ion binding"/>
    <property type="evidence" value="ECO:0007669"/>
    <property type="project" value="InterPro"/>
</dbReference>
<gene>
    <name evidence="2" type="ORF">I553_5353</name>
</gene>
<keyword evidence="2" id="KW-0489">Methyltransferase</keyword>